<gene>
    <name evidence="2" type="ORF">LARI1_G000469</name>
</gene>
<evidence type="ECO:0000313" key="3">
    <source>
        <dbReference type="Proteomes" id="UP000469559"/>
    </source>
</evidence>
<organism evidence="2 3">
    <name type="scientific">Lachnellula arida</name>
    <dbReference type="NCBI Taxonomy" id="1316785"/>
    <lineage>
        <taxon>Eukaryota</taxon>
        <taxon>Fungi</taxon>
        <taxon>Dikarya</taxon>
        <taxon>Ascomycota</taxon>
        <taxon>Pezizomycotina</taxon>
        <taxon>Leotiomycetes</taxon>
        <taxon>Helotiales</taxon>
        <taxon>Lachnaceae</taxon>
        <taxon>Lachnellula</taxon>
    </lineage>
</organism>
<reference evidence="2 3" key="1">
    <citation type="submission" date="2018-05" db="EMBL/GenBank/DDBJ databases">
        <title>Whole genome sequencing for identification of molecular markers to develop diagnostic detection tools for the regulated plant pathogen Lachnellula willkommii.</title>
        <authorList>
            <person name="Giroux E."/>
            <person name="Bilodeau G."/>
        </authorList>
    </citation>
    <scope>NUCLEOTIDE SEQUENCE [LARGE SCALE GENOMIC DNA]</scope>
    <source>
        <strain evidence="2 3">CBS 203.66</strain>
    </source>
</reference>
<protein>
    <submittedName>
        <fullName evidence="2">Uncharacterized protein</fullName>
    </submittedName>
</protein>
<dbReference type="OrthoDB" id="66095at2759"/>
<evidence type="ECO:0000256" key="1">
    <source>
        <dbReference type="SAM" id="MobiDB-lite"/>
    </source>
</evidence>
<sequence>MASFDNILAILAILTNALFALRQYFYNIIPSTFFKQSPRTIDMAQQIENQAPPQNTESNLHGPSVKDVVEVKQILFEKFHLPIELVEVVIDFAEYWPLTTSVTTNDPDRPIHVRSGAEFENRFLLRTFPLGYVPNGDSPITLTDPGAHSQGHITLDKTVKSCVAPKPWPPSRDVQDDATEELLERWTAAYMPRGTPCRKIVFTLKSHDQGWGGSTADKGTYRGSYSWFDVGLERISASRAEPPERTEESAPLPESQEEAKASTPVIYSLHTILPRTVPKVPSSEDYQFEHALMPQQNYLQKNRTAERETYEHVVTWSCDDNILPESLDGDELEKQGRGRDTATGQFVRDLKVGDVVTVWAKARFPGWVNVVEQVKVDVYWAV</sequence>
<keyword evidence="3" id="KW-1185">Reference proteome</keyword>
<evidence type="ECO:0000313" key="2">
    <source>
        <dbReference type="EMBL" id="TVY21529.1"/>
    </source>
</evidence>
<accession>A0A8T9BT65</accession>
<name>A0A8T9BT65_9HELO</name>
<comment type="caution">
    <text evidence="2">The sequence shown here is derived from an EMBL/GenBank/DDBJ whole genome shotgun (WGS) entry which is preliminary data.</text>
</comment>
<feature type="region of interest" description="Disordered" evidence="1">
    <location>
        <begin position="238"/>
        <end position="263"/>
    </location>
</feature>
<proteinExistence type="predicted"/>
<dbReference type="EMBL" id="QGMF01000013">
    <property type="protein sequence ID" value="TVY21529.1"/>
    <property type="molecule type" value="Genomic_DNA"/>
</dbReference>
<dbReference type="AlphaFoldDB" id="A0A8T9BT65"/>
<dbReference type="Proteomes" id="UP000469559">
    <property type="component" value="Unassembled WGS sequence"/>
</dbReference>